<dbReference type="RefSeq" id="WP_054876303.1">
    <property type="nucleotide sequence ID" value="NZ_LKET01000043.1"/>
</dbReference>
<organism evidence="1 2">
    <name type="scientific">Oxobacter pfennigii</name>
    <dbReference type="NCBI Taxonomy" id="36849"/>
    <lineage>
        <taxon>Bacteria</taxon>
        <taxon>Bacillati</taxon>
        <taxon>Bacillota</taxon>
        <taxon>Clostridia</taxon>
        <taxon>Eubacteriales</taxon>
        <taxon>Clostridiaceae</taxon>
        <taxon>Oxobacter</taxon>
    </lineage>
</organism>
<dbReference type="EMBL" id="LKET01000043">
    <property type="protein sequence ID" value="KPU43054.1"/>
    <property type="molecule type" value="Genomic_DNA"/>
</dbReference>
<dbReference type="Proteomes" id="UP000050326">
    <property type="component" value="Unassembled WGS sequence"/>
</dbReference>
<proteinExistence type="predicted"/>
<reference evidence="1 2" key="1">
    <citation type="submission" date="2015-09" db="EMBL/GenBank/DDBJ databases">
        <title>Genome sequence of Oxobacter pfennigii DSM 3222.</title>
        <authorList>
            <person name="Poehlein A."/>
            <person name="Bengelsdorf F.R."/>
            <person name="Schiel-Bengelsdorf B."/>
            <person name="Duerre P."/>
            <person name="Daniel R."/>
        </authorList>
    </citation>
    <scope>NUCLEOTIDE SEQUENCE [LARGE SCALE GENOMIC DNA]</scope>
    <source>
        <strain evidence="1 2">DSM 3222</strain>
    </source>
</reference>
<evidence type="ECO:0000313" key="1">
    <source>
        <dbReference type="EMBL" id="KPU43054.1"/>
    </source>
</evidence>
<dbReference type="AlphaFoldDB" id="A0A0P8YTM8"/>
<accession>A0A0P8YTM8</accession>
<name>A0A0P8YTM8_9CLOT</name>
<evidence type="ECO:0000313" key="2">
    <source>
        <dbReference type="Proteomes" id="UP000050326"/>
    </source>
</evidence>
<sequence>MDELERMAQQAEKYSKADLDLKKAEILDEVEDYEFKTLLDAAEALFEIRAKRKKSIKDLALIKIIEHILKEEPFEYMDEDFILMAYKDYYDGHAKRKLNK</sequence>
<protein>
    <submittedName>
        <fullName evidence="1">Uncharacterized protein</fullName>
    </submittedName>
</protein>
<keyword evidence="2" id="KW-1185">Reference proteome</keyword>
<gene>
    <name evidence="1" type="ORF">OXPF_33040</name>
</gene>
<comment type="caution">
    <text evidence="1">The sequence shown here is derived from an EMBL/GenBank/DDBJ whole genome shotgun (WGS) entry which is preliminary data.</text>
</comment>